<dbReference type="PROSITE" id="PS00583">
    <property type="entry name" value="PFKB_KINASES_1"/>
    <property type="match status" value="1"/>
</dbReference>
<dbReference type="InterPro" id="IPR011611">
    <property type="entry name" value="PfkB_dom"/>
</dbReference>
<dbReference type="Gene3D" id="3.40.1620.20">
    <property type="match status" value="1"/>
</dbReference>
<evidence type="ECO:0000313" key="5">
    <source>
        <dbReference type="EMBL" id="AGB19539.1"/>
    </source>
</evidence>
<dbReference type="Gene3D" id="3.40.1190.30">
    <property type="match status" value="1"/>
</dbReference>
<protein>
    <submittedName>
        <fullName evidence="5">Sugar kinase, ribokinase</fullName>
    </submittedName>
</protein>
<dbReference type="HOGENOM" id="CLU_027634_6_0_9"/>
<dbReference type="InterPro" id="IPR002139">
    <property type="entry name" value="Ribo/fructo_kinase"/>
</dbReference>
<evidence type="ECO:0000256" key="1">
    <source>
        <dbReference type="ARBA" id="ARBA00010688"/>
    </source>
</evidence>
<dbReference type="InterPro" id="IPR050306">
    <property type="entry name" value="PfkB_Carbo_kinase"/>
</dbReference>
<name>L0IL99_THETR</name>
<dbReference type="RefSeq" id="WP_015312041.1">
    <property type="nucleotide sequence ID" value="NC_019970.1"/>
</dbReference>
<dbReference type="AlphaFoldDB" id="L0IL99"/>
<dbReference type="PATRIC" id="fig|698948.3.peg.1929"/>
<comment type="similarity">
    <text evidence="1">Belongs to the carbohydrate kinase PfkB family.</text>
</comment>
<dbReference type="InterPro" id="IPR029056">
    <property type="entry name" value="Ribokinase-like"/>
</dbReference>
<evidence type="ECO:0000256" key="2">
    <source>
        <dbReference type="ARBA" id="ARBA00022679"/>
    </source>
</evidence>
<evidence type="ECO:0000256" key="3">
    <source>
        <dbReference type="ARBA" id="ARBA00022777"/>
    </source>
</evidence>
<keyword evidence="3 5" id="KW-0418">Kinase</keyword>
<dbReference type="Pfam" id="PF00294">
    <property type="entry name" value="PfkB"/>
    <property type="match status" value="1"/>
</dbReference>
<dbReference type="InterPro" id="IPR002173">
    <property type="entry name" value="Carboh/pur_kinase_PfkB_CS"/>
</dbReference>
<organism evidence="5 6">
    <name type="scientific">Thermoanaerobacterium thermosaccharolyticum M0795</name>
    <dbReference type="NCBI Taxonomy" id="698948"/>
    <lineage>
        <taxon>Bacteria</taxon>
        <taxon>Bacillati</taxon>
        <taxon>Bacillota</taxon>
        <taxon>Clostridia</taxon>
        <taxon>Thermoanaerobacterales</taxon>
        <taxon>Thermoanaerobacteraceae</taxon>
        <taxon>Thermoanaerobacterium</taxon>
    </lineage>
</organism>
<dbReference type="GO" id="GO:0006000">
    <property type="term" value="P:fructose metabolic process"/>
    <property type="evidence" value="ECO:0007669"/>
    <property type="project" value="UniProtKB-ARBA"/>
</dbReference>
<dbReference type="EMBL" id="CP003066">
    <property type="protein sequence ID" value="AGB19539.1"/>
    <property type="molecule type" value="Genomic_DNA"/>
</dbReference>
<dbReference type="GO" id="GO:0008865">
    <property type="term" value="F:fructokinase activity"/>
    <property type="evidence" value="ECO:0007669"/>
    <property type="project" value="UniProtKB-ARBA"/>
</dbReference>
<accession>L0IL99</accession>
<evidence type="ECO:0000259" key="4">
    <source>
        <dbReference type="Pfam" id="PF00294"/>
    </source>
</evidence>
<reference evidence="5 6" key="1">
    <citation type="submission" date="2012-03" db="EMBL/GenBank/DDBJ databases">
        <title>Complete sequence of chromosome of Thermoanaerobacterium thermosaccharolyticum M0795.</title>
        <authorList>
            <consortium name="US DOE Joint Genome Institute"/>
            <person name="Lucas S."/>
            <person name="Han J."/>
            <person name="Lapidus A."/>
            <person name="Cheng J.-F."/>
            <person name="Goodwin L."/>
            <person name="Pitluck S."/>
            <person name="Peters L."/>
            <person name="Teshima H."/>
            <person name="Detter J.C."/>
            <person name="Han C."/>
            <person name="Tapia R."/>
            <person name="Land M."/>
            <person name="Hauser L."/>
            <person name="Kyrpides N."/>
            <person name="Ivanova N."/>
            <person name="Pagani I."/>
            <person name="Feinberg L."/>
            <person name="Folden J."/>
            <person name="Hogsett D."/>
            <person name="Shaw J."/>
            <person name="Woyke T."/>
        </authorList>
    </citation>
    <scope>NUCLEOTIDE SEQUENCE [LARGE SCALE GENOMIC DNA]</scope>
    <source>
        <strain evidence="5 6">M0795</strain>
    </source>
</reference>
<evidence type="ECO:0000313" key="6">
    <source>
        <dbReference type="Proteomes" id="UP000010845"/>
    </source>
</evidence>
<dbReference type="KEGG" id="tto:Thethe_01930"/>
<dbReference type="CDD" id="cd01167">
    <property type="entry name" value="bac_FRK"/>
    <property type="match status" value="1"/>
</dbReference>
<sequence>MFNFNDKIVFDDKKYDVLTVGEMLVDMISTDYSDDFECDTYKKYFGGSPANIAINSKMLGINSIIVSSVGNDGLGKFLLKKLQEHHIEIKYVRQVDYSTSMVLVTKSKSSPTPIFYRDADYHIEYSDELKYLIENTKIVHFSSWPISRNPSRSTVEILIDECKKYDVLVCYDPNYHSMIWERGHDGREYIKSLIAKVDIIKPSEDDAERIFGKDTPENQLKKFLDLGAKLVILTLGKDGAIVSNGEETIRFNTLADEVVDTTGAGDAFWSGFYSGLIKGYTLKKSLELGFAVSAYKLRYVGAIVDLPDIDTIKSMYDLKKTEVVLNGA</sequence>
<dbReference type="Gene3D" id="6.10.140.490">
    <property type="match status" value="1"/>
</dbReference>
<keyword evidence="2" id="KW-0808">Transferase</keyword>
<dbReference type="PRINTS" id="PR00990">
    <property type="entry name" value="RIBOKINASE"/>
</dbReference>
<gene>
    <name evidence="5" type="ORF">Thethe_01930</name>
</gene>
<dbReference type="Proteomes" id="UP000010845">
    <property type="component" value="Chromosome"/>
</dbReference>
<dbReference type="PANTHER" id="PTHR43085:SF57">
    <property type="entry name" value="CARBOHYDRATE KINASE PFKB DOMAIN-CONTAINING PROTEIN"/>
    <property type="match status" value="1"/>
</dbReference>
<dbReference type="PANTHER" id="PTHR43085">
    <property type="entry name" value="HEXOKINASE FAMILY MEMBER"/>
    <property type="match status" value="1"/>
</dbReference>
<proteinExistence type="inferred from homology"/>
<feature type="domain" description="Carbohydrate kinase PfkB" evidence="4">
    <location>
        <begin position="16"/>
        <end position="308"/>
    </location>
</feature>
<dbReference type="SUPFAM" id="SSF53613">
    <property type="entry name" value="Ribokinase-like"/>
    <property type="match status" value="1"/>
</dbReference>